<comment type="caution">
    <text evidence="1">The sequence shown here is derived from an EMBL/GenBank/DDBJ whole genome shotgun (WGS) entry which is preliminary data.</text>
</comment>
<sequence length="62" mass="7236">MSQLNEKINIPQNILHRKVEKKSITFENLDDIALLLFRICEAISTTSIIWSMLSDNYINNKN</sequence>
<keyword evidence="2" id="KW-1185">Reference proteome</keyword>
<dbReference type="AlphaFoldDB" id="A0AAV8ZCR0"/>
<evidence type="ECO:0000313" key="1">
    <source>
        <dbReference type="EMBL" id="KAJ8961713.1"/>
    </source>
</evidence>
<protein>
    <submittedName>
        <fullName evidence="1">Uncharacterized protein</fullName>
    </submittedName>
</protein>
<organism evidence="1 2">
    <name type="scientific">Aromia moschata</name>
    <dbReference type="NCBI Taxonomy" id="1265417"/>
    <lineage>
        <taxon>Eukaryota</taxon>
        <taxon>Metazoa</taxon>
        <taxon>Ecdysozoa</taxon>
        <taxon>Arthropoda</taxon>
        <taxon>Hexapoda</taxon>
        <taxon>Insecta</taxon>
        <taxon>Pterygota</taxon>
        <taxon>Neoptera</taxon>
        <taxon>Endopterygota</taxon>
        <taxon>Coleoptera</taxon>
        <taxon>Polyphaga</taxon>
        <taxon>Cucujiformia</taxon>
        <taxon>Chrysomeloidea</taxon>
        <taxon>Cerambycidae</taxon>
        <taxon>Cerambycinae</taxon>
        <taxon>Callichromatini</taxon>
        <taxon>Aromia</taxon>
    </lineage>
</organism>
<dbReference type="Proteomes" id="UP001162162">
    <property type="component" value="Unassembled WGS sequence"/>
</dbReference>
<name>A0AAV8ZCR0_9CUCU</name>
<evidence type="ECO:0000313" key="2">
    <source>
        <dbReference type="Proteomes" id="UP001162162"/>
    </source>
</evidence>
<proteinExistence type="predicted"/>
<dbReference type="EMBL" id="JAPWTK010000004">
    <property type="protein sequence ID" value="KAJ8961713.1"/>
    <property type="molecule type" value="Genomic_DNA"/>
</dbReference>
<accession>A0AAV8ZCR0</accession>
<gene>
    <name evidence="1" type="ORF">NQ318_021313</name>
</gene>
<reference evidence="1" key="1">
    <citation type="journal article" date="2023" name="Insect Mol. Biol.">
        <title>Genome sequencing provides insights into the evolution of gene families encoding plant cell wall-degrading enzymes in longhorned beetles.</title>
        <authorList>
            <person name="Shin N.R."/>
            <person name="Okamura Y."/>
            <person name="Kirsch R."/>
            <person name="Pauchet Y."/>
        </authorList>
    </citation>
    <scope>NUCLEOTIDE SEQUENCE</scope>
    <source>
        <strain evidence="1">AMC_N1</strain>
    </source>
</reference>